<feature type="domain" description="MARVEL" evidence="6">
    <location>
        <begin position="13"/>
        <end position="122"/>
    </location>
</feature>
<feature type="transmembrane region" description="Helical" evidence="5">
    <location>
        <begin position="12"/>
        <end position="33"/>
    </location>
</feature>
<dbReference type="PANTHER" id="PTHR37451:SF1">
    <property type="entry name" value="MARVEL DOMAIN-CONTAINING PROTEIN"/>
    <property type="match status" value="1"/>
</dbReference>
<feature type="transmembrane region" description="Helical" evidence="5">
    <location>
        <begin position="105"/>
        <end position="123"/>
    </location>
</feature>
<dbReference type="Proteomes" id="UP000775872">
    <property type="component" value="Unassembled WGS sequence"/>
</dbReference>
<name>A0A9P0ERI4_9HYPO</name>
<proteinExistence type="predicted"/>
<dbReference type="GO" id="GO:0016020">
    <property type="term" value="C:membrane"/>
    <property type="evidence" value="ECO:0007669"/>
    <property type="project" value="UniProtKB-SubCell"/>
</dbReference>
<comment type="caution">
    <text evidence="7">The sequence shown here is derived from an EMBL/GenBank/DDBJ whole genome shotgun (WGS) entry which is preliminary data.</text>
</comment>
<dbReference type="EMBL" id="CABFOC020000074">
    <property type="protein sequence ID" value="CAH0057190.1"/>
    <property type="molecule type" value="Genomic_DNA"/>
</dbReference>
<organism evidence="7 8">
    <name type="scientific">Clonostachys solani</name>
    <dbReference type="NCBI Taxonomy" id="160281"/>
    <lineage>
        <taxon>Eukaryota</taxon>
        <taxon>Fungi</taxon>
        <taxon>Dikarya</taxon>
        <taxon>Ascomycota</taxon>
        <taxon>Pezizomycotina</taxon>
        <taxon>Sordariomycetes</taxon>
        <taxon>Hypocreomycetidae</taxon>
        <taxon>Hypocreales</taxon>
        <taxon>Bionectriaceae</taxon>
        <taxon>Clonostachys</taxon>
    </lineage>
</organism>
<evidence type="ECO:0000256" key="1">
    <source>
        <dbReference type="ARBA" id="ARBA00004141"/>
    </source>
</evidence>
<feature type="transmembrane region" description="Helical" evidence="5">
    <location>
        <begin position="39"/>
        <end position="60"/>
    </location>
</feature>
<keyword evidence="4 5" id="KW-0472">Membrane</keyword>
<evidence type="ECO:0000256" key="4">
    <source>
        <dbReference type="ARBA" id="ARBA00023136"/>
    </source>
</evidence>
<evidence type="ECO:0000259" key="6">
    <source>
        <dbReference type="Pfam" id="PF01284"/>
    </source>
</evidence>
<keyword evidence="3 5" id="KW-1133">Transmembrane helix</keyword>
<dbReference type="InterPro" id="IPR008253">
    <property type="entry name" value="Marvel"/>
</dbReference>
<dbReference type="Pfam" id="PF01284">
    <property type="entry name" value="MARVEL"/>
    <property type="match status" value="1"/>
</dbReference>
<evidence type="ECO:0000313" key="7">
    <source>
        <dbReference type="EMBL" id="CAH0057190.1"/>
    </source>
</evidence>
<dbReference type="PANTHER" id="PTHR37451">
    <property type="entry name" value="MARVEL DOMAIN"/>
    <property type="match status" value="1"/>
</dbReference>
<dbReference type="AlphaFoldDB" id="A0A9P0ERI4"/>
<accession>A0A9P0ERI4</accession>
<comment type="subcellular location">
    <subcellularLocation>
        <location evidence="1">Membrane</location>
        <topology evidence="1">Multi-pass membrane protein</topology>
    </subcellularLocation>
</comment>
<sequence length="141" mass="15323">MLEAGLLVRTAFFMAAVFCVIILGLSAFITTQYGPNTSAAAIFLLLNSVWSLLALVYLSIVPIYGPRLFNEFVCLGLNAVTTIFWFAGAIGIAGTVGAQWRAEQASTAFSFFLWAIFTGLLVVKVKSVVRSRRQPQSPLKP</sequence>
<gene>
    <name evidence="7" type="ORF">CSOL1703_00006963</name>
</gene>
<dbReference type="OrthoDB" id="2117453at2759"/>
<evidence type="ECO:0000313" key="8">
    <source>
        <dbReference type="Proteomes" id="UP000775872"/>
    </source>
</evidence>
<evidence type="ECO:0000256" key="3">
    <source>
        <dbReference type="ARBA" id="ARBA00022989"/>
    </source>
</evidence>
<keyword evidence="2 5" id="KW-0812">Transmembrane</keyword>
<evidence type="ECO:0000256" key="5">
    <source>
        <dbReference type="SAM" id="Phobius"/>
    </source>
</evidence>
<feature type="transmembrane region" description="Helical" evidence="5">
    <location>
        <begin position="72"/>
        <end position="93"/>
    </location>
</feature>
<keyword evidence="8" id="KW-1185">Reference proteome</keyword>
<protein>
    <recommendedName>
        <fullName evidence="6">MARVEL domain-containing protein</fullName>
    </recommendedName>
</protein>
<reference evidence="7" key="1">
    <citation type="submission" date="2021-10" db="EMBL/GenBank/DDBJ databases">
        <authorList>
            <person name="Piombo E."/>
        </authorList>
    </citation>
    <scope>NUCLEOTIDE SEQUENCE</scope>
</reference>
<evidence type="ECO:0000256" key="2">
    <source>
        <dbReference type="ARBA" id="ARBA00022692"/>
    </source>
</evidence>